<evidence type="ECO:0000313" key="6">
    <source>
        <dbReference type="EMBL" id="CAE0135072.1"/>
    </source>
</evidence>
<keyword evidence="2" id="KW-0131">Cell cycle</keyword>
<evidence type="ECO:0000256" key="4">
    <source>
        <dbReference type="SAM" id="MobiDB-lite"/>
    </source>
</evidence>
<organism evidence="6">
    <name type="scientific">Prasinoderma singulare</name>
    <dbReference type="NCBI Taxonomy" id="676789"/>
    <lineage>
        <taxon>Eukaryota</taxon>
        <taxon>Viridiplantae</taxon>
        <taxon>Prasinodermophyta</taxon>
        <taxon>Prasinodermophyceae</taxon>
        <taxon>Prasinodermales</taxon>
        <taxon>Prasinodermaceae</taxon>
        <taxon>Prasinoderma</taxon>
    </lineage>
</organism>
<dbReference type="PANTHER" id="PTHR10177">
    <property type="entry name" value="CYCLINS"/>
    <property type="match status" value="1"/>
</dbReference>
<dbReference type="Gene3D" id="1.10.472.10">
    <property type="entry name" value="Cyclin-like"/>
    <property type="match status" value="2"/>
</dbReference>
<dbReference type="GO" id="GO:0051301">
    <property type="term" value="P:cell division"/>
    <property type="evidence" value="ECO:0007669"/>
    <property type="project" value="UniProtKB-KW"/>
</dbReference>
<dbReference type="InterPro" id="IPR036915">
    <property type="entry name" value="Cyclin-like_sf"/>
</dbReference>
<keyword evidence="1" id="KW-0132">Cell division</keyword>
<evidence type="ECO:0000259" key="5">
    <source>
        <dbReference type="SMART" id="SM00385"/>
    </source>
</evidence>
<feature type="region of interest" description="Disordered" evidence="4">
    <location>
        <begin position="407"/>
        <end position="436"/>
    </location>
</feature>
<dbReference type="AlphaFoldDB" id="A0A7S3BGW5"/>
<dbReference type="Pfam" id="PF00134">
    <property type="entry name" value="Cyclin_N"/>
    <property type="match status" value="1"/>
</dbReference>
<dbReference type="InterPro" id="IPR039361">
    <property type="entry name" value="Cyclin"/>
</dbReference>
<keyword evidence="3" id="KW-0195">Cyclin</keyword>
<feature type="domain" description="Cyclin-like" evidence="5">
    <location>
        <begin position="77"/>
        <end position="169"/>
    </location>
</feature>
<proteinExistence type="inferred from homology"/>
<feature type="compositionally biased region" description="Basic and acidic residues" evidence="4">
    <location>
        <begin position="416"/>
        <end position="435"/>
    </location>
</feature>
<evidence type="ECO:0000256" key="3">
    <source>
        <dbReference type="RuleBase" id="RU000383"/>
    </source>
</evidence>
<accession>A0A7S3BGW5</accession>
<dbReference type="InterPro" id="IPR006671">
    <property type="entry name" value="Cyclin_N"/>
</dbReference>
<comment type="similarity">
    <text evidence="3">Belongs to the cyclin family.</text>
</comment>
<evidence type="ECO:0000256" key="1">
    <source>
        <dbReference type="ARBA" id="ARBA00022618"/>
    </source>
</evidence>
<dbReference type="SUPFAM" id="SSF47954">
    <property type="entry name" value="Cyclin-like"/>
    <property type="match status" value="1"/>
</dbReference>
<protein>
    <recommendedName>
        <fullName evidence="5">Cyclin-like domain-containing protein</fullName>
    </recommendedName>
</protein>
<reference evidence="6" key="1">
    <citation type="submission" date="2021-01" db="EMBL/GenBank/DDBJ databases">
        <authorList>
            <person name="Corre E."/>
            <person name="Pelletier E."/>
            <person name="Niang G."/>
            <person name="Scheremetjew M."/>
            <person name="Finn R."/>
            <person name="Kale V."/>
            <person name="Holt S."/>
            <person name="Cochrane G."/>
            <person name="Meng A."/>
            <person name="Brown T."/>
            <person name="Cohen L."/>
        </authorList>
    </citation>
    <scope>NUCLEOTIDE SEQUENCE</scope>
    <source>
        <strain evidence="6">RCC927</strain>
    </source>
</reference>
<sequence length="460" mass="49027">MHELTCTEELPAGGEGSPLPTPAATDEDCDWGQLTWEKAQDRLGDELCSQVATERRVLCQPVAAPTMPAPLREKCVAYMLGAQARFGFRSASVGAAITFMDRYMQHVKMGKGREQWMSDLLAVTCLSLAIKMEEVMVPTLTDLQVNAFSPPYPRFEAGSVKRMELNVCSTLKWNLVVVTPFEYVDRMLWFANIDGPPQGGADVPTREVSAEDAREVRTLAYDLLRQQLSVTAPLRFAPSVRAAAAVTAATSTVLGPAWGDAVLQALAEVIDVPAEEGEAAVDSAQGATNAQADADAAAAVRAEGASAGSGVFSPITPRTSSEGGLLRWPVARESHASAEDTELLAAMENGLLAPSSCLASPVATARSGRCTPSSAKEDEICECQKISRNATPDSILDAWAVLTPGVGRSGGAGGKRAREWSAEPPTPDHVRRHDGSFGGLRFDGGRYALRERHAKVARSF</sequence>
<gene>
    <name evidence="6" type="ORF">PSIN1315_LOCUS5259</name>
</gene>
<dbReference type="SMART" id="SM00385">
    <property type="entry name" value="CYCLIN"/>
    <property type="match status" value="1"/>
</dbReference>
<dbReference type="EMBL" id="HBHY01008181">
    <property type="protein sequence ID" value="CAE0135072.1"/>
    <property type="molecule type" value="Transcribed_RNA"/>
</dbReference>
<name>A0A7S3BGW5_9VIRI</name>
<dbReference type="InterPro" id="IPR013763">
    <property type="entry name" value="Cyclin-like_dom"/>
</dbReference>
<feature type="region of interest" description="Disordered" evidence="4">
    <location>
        <begin position="1"/>
        <end position="27"/>
    </location>
</feature>
<evidence type="ECO:0000256" key="2">
    <source>
        <dbReference type="ARBA" id="ARBA00023306"/>
    </source>
</evidence>